<organism evidence="1 2">
    <name type="scientific">Lindgomyces ingoldianus</name>
    <dbReference type="NCBI Taxonomy" id="673940"/>
    <lineage>
        <taxon>Eukaryota</taxon>
        <taxon>Fungi</taxon>
        <taxon>Dikarya</taxon>
        <taxon>Ascomycota</taxon>
        <taxon>Pezizomycotina</taxon>
        <taxon>Dothideomycetes</taxon>
        <taxon>Pleosporomycetidae</taxon>
        <taxon>Pleosporales</taxon>
        <taxon>Lindgomycetaceae</taxon>
        <taxon>Lindgomyces</taxon>
    </lineage>
</organism>
<dbReference type="EMBL" id="MU003495">
    <property type="protein sequence ID" value="KAF2475880.1"/>
    <property type="molecule type" value="Genomic_DNA"/>
</dbReference>
<evidence type="ECO:0000313" key="2">
    <source>
        <dbReference type="Proteomes" id="UP000799755"/>
    </source>
</evidence>
<name>A0ACB6RC18_9PLEO</name>
<dbReference type="Proteomes" id="UP000799755">
    <property type="component" value="Unassembled WGS sequence"/>
</dbReference>
<reference evidence="1" key="1">
    <citation type="journal article" date="2020" name="Stud. Mycol.">
        <title>101 Dothideomycetes genomes: a test case for predicting lifestyles and emergence of pathogens.</title>
        <authorList>
            <person name="Haridas S."/>
            <person name="Albert R."/>
            <person name="Binder M."/>
            <person name="Bloem J."/>
            <person name="Labutti K."/>
            <person name="Salamov A."/>
            <person name="Andreopoulos B."/>
            <person name="Baker S."/>
            <person name="Barry K."/>
            <person name="Bills G."/>
            <person name="Bluhm B."/>
            <person name="Cannon C."/>
            <person name="Castanera R."/>
            <person name="Culley D."/>
            <person name="Daum C."/>
            <person name="Ezra D."/>
            <person name="Gonzalez J."/>
            <person name="Henrissat B."/>
            <person name="Kuo A."/>
            <person name="Liang C."/>
            <person name="Lipzen A."/>
            <person name="Lutzoni F."/>
            <person name="Magnuson J."/>
            <person name="Mondo S."/>
            <person name="Nolan M."/>
            <person name="Ohm R."/>
            <person name="Pangilinan J."/>
            <person name="Park H.-J."/>
            <person name="Ramirez L."/>
            <person name="Alfaro M."/>
            <person name="Sun H."/>
            <person name="Tritt A."/>
            <person name="Yoshinaga Y."/>
            <person name="Zwiers L.-H."/>
            <person name="Turgeon B."/>
            <person name="Goodwin S."/>
            <person name="Spatafora J."/>
            <person name="Crous P."/>
            <person name="Grigoriev I."/>
        </authorList>
    </citation>
    <scope>NUCLEOTIDE SEQUENCE</scope>
    <source>
        <strain evidence="1">ATCC 200398</strain>
    </source>
</reference>
<evidence type="ECO:0000313" key="1">
    <source>
        <dbReference type="EMBL" id="KAF2475880.1"/>
    </source>
</evidence>
<accession>A0ACB6RC18</accession>
<sequence>MASLNIGLSTYHSIQGLFCRNKDEKLLSIEDHAHVIREIFHTSKQCYVGLISCQPITSEHQALAFREWIEIFFLLNTSLCPELRGEPQHDIEAHNLAERITKLFEDSIRNTAASDEWMVEGRHLFFRQVLSFILRNERLQFGLPAFPCKSPNTRKVGGSYPDMAERIALETLRTFTRDIQTIYSPGATLWIISDGHVFADCIGVNDDMVSIYDENLKQAYQSMFDSREDREAIRFQGLNDMLQLNGGSMHPFSHNWTENMDVSHPIETNRSKDAELSRKVMMAACGISKDHLRKLISAQDPAVLQLYRGQSRFMLDDLATPEFCVKSTKQKKKIASAVAAEMIARNQAYSNLLELLLPNYIRLSIHAHSNRGPKFGIRLFPIHRVRAIDSVDNRHELVPAYEFQLPTPWHNCIIKVDGDKMLYLGKAEIAREAIANGEYQGAWVDGPGGGHFALHSKRTELLEYKTISESTTEIVEVPANDLSKNRTTHSFHIWWFYPFVASSIRFVHRIIRMLTGNGFSWEGSIKADVHVP</sequence>
<comment type="caution">
    <text evidence="1">The sequence shown here is derived from an EMBL/GenBank/DDBJ whole genome shotgun (WGS) entry which is preliminary data.</text>
</comment>
<protein>
    <submittedName>
        <fullName evidence="1">Uncharacterized protein</fullName>
    </submittedName>
</protein>
<keyword evidence="2" id="KW-1185">Reference proteome</keyword>
<gene>
    <name evidence="1" type="ORF">BDR25DRAFT_331588</name>
</gene>
<proteinExistence type="predicted"/>